<dbReference type="GO" id="GO:0003796">
    <property type="term" value="F:lysozyme activity"/>
    <property type="evidence" value="ECO:0007669"/>
    <property type="project" value="UniProtKB-UniRule"/>
</dbReference>
<keyword evidence="2" id="KW-1185">Reference proteome</keyword>
<name>A0A0N9SIA1_9CAUD</name>
<dbReference type="GO" id="GO:0016829">
    <property type="term" value="F:lyase activity"/>
    <property type="evidence" value="ECO:0007669"/>
    <property type="project" value="UniProtKB-UniRule"/>
</dbReference>
<dbReference type="Proteomes" id="UP000225954">
    <property type="component" value="Segment"/>
</dbReference>
<gene>
    <name evidence="1" type="ORF">POR1_26</name>
</gene>
<sequence>MAKISDRKAGGKNVTRFLDTIAYAEGTSRSKYTKDDGYDVIVSGIGGEPKTFDDYSKHPGVLVQVRKDLKSTAAGRYQTLKRYADAYTVTLKLKDFGPESQDQIAIRMIKEQGAYDDVVAGRFAEAMEKVSNIWASLPNSPYGQRGAHAYSMADLQAYYVKAGGEVAA</sequence>
<dbReference type="Gene3D" id="1.10.530.10">
    <property type="match status" value="1"/>
</dbReference>
<accession>A0A0N9SIA1</accession>
<organism evidence="1 2">
    <name type="scientific">Pseudomonas phage POR1</name>
    <dbReference type="NCBI Taxonomy" id="1718594"/>
    <lineage>
        <taxon>Viruses</taxon>
        <taxon>Duplodnaviria</taxon>
        <taxon>Heunggongvirae</taxon>
        <taxon>Uroviricota</taxon>
        <taxon>Caudoviricetes</taxon>
        <taxon>Porunavirus</taxon>
        <taxon>Porunavirus POR1</taxon>
    </lineage>
</organism>
<dbReference type="GO" id="GO:0044659">
    <property type="term" value="P:viral release from host cell by cytolysis"/>
    <property type="evidence" value="ECO:0007669"/>
    <property type="project" value="UniProtKB-UniRule"/>
</dbReference>
<dbReference type="InterPro" id="IPR034691">
    <property type="entry name" value="Endolysin_lambda_type"/>
</dbReference>
<dbReference type="EMBL" id="KT716399">
    <property type="protein sequence ID" value="ALH46231.1"/>
    <property type="molecule type" value="Genomic_DNA"/>
</dbReference>
<protein>
    <submittedName>
        <fullName evidence="1">Putative lysozyme</fullName>
    </submittedName>
</protein>
<dbReference type="SUPFAM" id="SSF53955">
    <property type="entry name" value="Lysozyme-like"/>
    <property type="match status" value="1"/>
</dbReference>
<dbReference type="CDD" id="cd00736">
    <property type="entry name" value="lambda_lys-like"/>
    <property type="match status" value="1"/>
</dbReference>
<dbReference type="SMR" id="A0A0N9SIA1"/>
<dbReference type="GO" id="GO:0009253">
    <property type="term" value="P:peptidoglycan catabolic process"/>
    <property type="evidence" value="ECO:0007669"/>
    <property type="project" value="UniProtKB-UniRule"/>
</dbReference>
<evidence type="ECO:0000313" key="1">
    <source>
        <dbReference type="EMBL" id="ALH46231.1"/>
    </source>
</evidence>
<proteinExistence type="inferred from homology"/>
<dbReference type="InterPro" id="IPR023346">
    <property type="entry name" value="Lysozyme-like_dom_sf"/>
</dbReference>
<evidence type="ECO:0000313" key="2">
    <source>
        <dbReference type="Proteomes" id="UP000225954"/>
    </source>
</evidence>
<reference evidence="1 2" key="1">
    <citation type="journal article" date="2016" name="Genome Announc.">
        <title>Genome Sequences of Pseudomonas oryzihabitans Phage POR1 and Pseudomonas aeruginosa Phage PAE1.</title>
        <authorList>
            <person name="Dyson Z.A."/>
            <person name="Seviour R.J."/>
            <person name="Tucci J."/>
            <person name="Petrovski S."/>
        </authorList>
    </citation>
    <scope>NUCLEOTIDE SEQUENCE [LARGE SCALE GENOMIC DNA]</scope>
</reference>
<dbReference type="GO" id="GO:0042742">
    <property type="term" value="P:defense response to bacterium"/>
    <property type="evidence" value="ECO:0007669"/>
    <property type="project" value="UniProtKB-KW"/>
</dbReference>
<dbReference type="GO" id="GO:0030430">
    <property type="term" value="C:host cell cytoplasm"/>
    <property type="evidence" value="ECO:0007669"/>
    <property type="project" value="UniProtKB-SubCell"/>
</dbReference>
<dbReference type="HAMAP" id="MF_04109">
    <property type="entry name" value="ENDOLYSIN_LAMBDA"/>
    <property type="match status" value="1"/>
</dbReference>